<sequence>MAETKRLVLLVNLGSPDSTETGDVRRYLRQFLMDRYVIDAPYVLRKLIVEGFILPYRPKHSAEAYKTIWWDEGSPLIVLSHRLKEGLERQIPHPVGLAMRYGRPAIDDVVSGLLKRYPGVGEILLIPLYPHYALATTKTVTEAVRGSLRRLKSSVRLRVKPPFYDDPGYIEALYSGMASYLKGEFDHILFSYHGLPERHLKKADPTGGHCLKTENCCRRPSPAHKSCYRHQVYRTSELLARRAGIPGDRYSLAFQSRLGVDSWLKPSTADILHSLPGRGVKKLLVACPSFVTDCLETLEEIGLQGREIFLKAGGESYTMIPCLNDHPDWITLLARWSMSA</sequence>
<keyword evidence="7" id="KW-0963">Cytoplasm</keyword>
<comment type="caution">
    <text evidence="9">The sequence shown here is derived from an EMBL/GenBank/DDBJ whole genome shotgun (WGS) entry which is preliminary data.</text>
</comment>
<evidence type="ECO:0000256" key="7">
    <source>
        <dbReference type="HAMAP-Rule" id="MF_00323"/>
    </source>
</evidence>
<reference evidence="9" key="1">
    <citation type="journal article" date="2020" name="mSystems">
        <title>Genome- and Community-Level Interaction Insights into Carbon Utilization and Element Cycling Functions of Hydrothermarchaeota in Hydrothermal Sediment.</title>
        <authorList>
            <person name="Zhou Z."/>
            <person name="Liu Y."/>
            <person name="Xu W."/>
            <person name="Pan J."/>
            <person name="Luo Z.H."/>
            <person name="Li M."/>
        </authorList>
    </citation>
    <scope>NUCLEOTIDE SEQUENCE [LARGE SCALE GENOMIC DNA]</scope>
    <source>
        <strain evidence="9">HyVt-460</strain>
    </source>
</reference>
<dbReference type="AlphaFoldDB" id="A0A7V5VEI2"/>
<evidence type="ECO:0000256" key="6">
    <source>
        <dbReference type="ARBA" id="ARBA00024536"/>
    </source>
</evidence>
<comment type="catalytic activity">
    <reaction evidence="6">
        <text>Fe-coproporphyrin III + 2 H(+) = coproporphyrin III + Fe(2+)</text>
        <dbReference type="Rhea" id="RHEA:49572"/>
        <dbReference type="ChEBI" id="CHEBI:15378"/>
        <dbReference type="ChEBI" id="CHEBI:29033"/>
        <dbReference type="ChEBI" id="CHEBI:68438"/>
        <dbReference type="ChEBI" id="CHEBI:131725"/>
        <dbReference type="EC" id="4.99.1.9"/>
    </reaction>
    <physiologicalReaction direction="right-to-left" evidence="6">
        <dbReference type="Rhea" id="RHEA:49574"/>
    </physiologicalReaction>
</comment>
<accession>A0A7V5VEI2</accession>
<dbReference type="EC" id="4.98.1.1" evidence="7"/>
<evidence type="ECO:0000256" key="4">
    <source>
        <dbReference type="ARBA" id="ARBA00023239"/>
    </source>
</evidence>
<protein>
    <recommendedName>
        <fullName evidence="7">Ferrochelatase</fullName>
        <ecNumber evidence="7">4.98.1.1</ecNumber>
    </recommendedName>
    <alternativeName>
        <fullName evidence="7">Heme synthase</fullName>
    </alternativeName>
    <alternativeName>
        <fullName evidence="7">Protoheme ferro-lyase</fullName>
    </alternativeName>
</protein>
<dbReference type="Pfam" id="PF00762">
    <property type="entry name" value="Ferrochelatase"/>
    <property type="match status" value="1"/>
</dbReference>
<dbReference type="UniPathway" id="UPA00252">
    <property type="reaction ID" value="UER00325"/>
</dbReference>
<comment type="catalytic activity">
    <reaction evidence="7">
        <text>heme b + 2 H(+) = protoporphyrin IX + Fe(2+)</text>
        <dbReference type="Rhea" id="RHEA:22584"/>
        <dbReference type="ChEBI" id="CHEBI:15378"/>
        <dbReference type="ChEBI" id="CHEBI:29033"/>
        <dbReference type="ChEBI" id="CHEBI:57306"/>
        <dbReference type="ChEBI" id="CHEBI:60344"/>
        <dbReference type="EC" id="4.98.1.1"/>
    </reaction>
</comment>
<feature type="binding site" evidence="7">
    <location>
        <position position="296"/>
    </location>
    <ligand>
        <name>Fe(2+)</name>
        <dbReference type="ChEBI" id="CHEBI:29033"/>
    </ligand>
</feature>
<dbReference type="GO" id="GO:0006783">
    <property type="term" value="P:heme biosynthetic process"/>
    <property type="evidence" value="ECO:0007669"/>
    <property type="project" value="UniProtKB-UniRule"/>
</dbReference>
<dbReference type="Proteomes" id="UP000885771">
    <property type="component" value="Unassembled WGS sequence"/>
</dbReference>
<dbReference type="GO" id="GO:0046872">
    <property type="term" value="F:metal ion binding"/>
    <property type="evidence" value="ECO:0007669"/>
    <property type="project" value="UniProtKB-KW"/>
</dbReference>
<dbReference type="SUPFAM" id="SSF53800">
    <property type="entry name" value="Chelatase"/>
    <property type="match status" value="1"/>
</dbReference>
<dbReference type="PANTHER" id="PTHR11108">
    <property type="entry name" value="FERROCHELATASE"/>
    <property type="match status" value="1"/>
</dbReference>
<comment type="pathway">
    <text evidence="7">Porphyrin-containing compound metabolism; protoheme biosynthesis; protoheme from protoporphyrin-IX: step 1/1.</text>
</comment>
<comment type="subcellular location">
    <subcellularLocation>
        <location evidence="7">Cytoplasm</location>
    </subcellularLocation>
</comment>
<keyword evidence="3 7" id="KW-0350">Heme biosynthesis</keyword>
<dbReference type="PANTHER" id="PTHR11108:SF1">
    <property type="entry name" value="FERROCHELATASE, MITOCHONDRIAL"/>
    <property type="match status" value="1"/>
</dbReference>
<name>A0A7V5VEI2_CALAY</name>
<keyword evidence="2 7" id="KW-0408">Iron</keyword>
<dbReference type="CDD" id="cd00419">
    <property type="entry name" value="Ferrochelatase_C"/>
    <property type="match status" value="1"/>
</dbReference>
<keyword evidence="5 7" id="KW-0627">Porphyrin biosynthesis</keyword>
<dbReference type="NCBIfam" id="TIGR00109">
    <property type="entry name" value="hemH"/>
    <property type="match status" value="1"/>
</dbReference>
<dbReference type="InterPro" id="IPR033644">
    <property type="entry name" value="Ferrochelatase_C"/>
</dbReference>
<evidence type="ECO:0000256" key="5">
    <source>
        <dbReference type="ARBA" id="ARBA00023244"/>
    </source>
</evidence>
<evidence type="ECO:0000256" key="2">
    <source>
        <dbReference type="ARBA" id="ARBA00023004"/>
    </source>
</evidence>
<dbReference type="EMBL" id="DRLI01000076">
    <property type="protein sequence ID" value="HHM01780.1"/>
    <property type="molecule type" value="Genomic_DNA"/>
</dbReference>
<dbReference type="CDD" id="cd03411">
    <property type="entry name" value="Ferrochelatase_N"/>
    <property type="match status" value="1"/>
</dbReference>
<organism evidence="9">
    <name type="scientific">Caldithrix abyssi</name>
    <dbReference type="NCBI Taxonomy" id="187145"/>
    <lineage>
        <taxon>Bacteria</taxon>
        <taxon>Pseudomonadati</taxon>
        <taxon>Calditrichota</taxon>
        <taxon>Calditrichia</taxon>
        <taxon>Calditrichales</taxon>
        <taxon>Calditrichaceae</taxon>
        <taxon>Caldithrix</taxon>
    </lineage>
</organism>
<dbReference type="GO" id="GO:0004325">
    <property type="term" value="F:ferrochelatase activity"/>
    <property type="evidence" value="ECO:0007669"/>
    <property type="project" value="UniProtKB-UniRule"/>
</dbReference>
<comment type="function">
    <text evidence="7">Catalyzes the ferrous insertion into protoporphyrin IX.</text>
</comment>
<keyword evidence="7" id="KW-0479">Metal-binding</keyword>
<evidence type="ECO:0000256" key="8">
    <source>
        <dbReference type="RuleBase" id="RU004185"/>
    </source>
</evidence>
<keyword evidence="4 7" id="KW-0456">Lyase</keyword>
<dbReference type="Gene3D" id="3.40.50.1400">
    <property type="match status" value="2"/>
</dbReference>
<feature type="binding site" evidence="7">
    <location>
        <position position="193"/>
    </location>
    <ligand>
        <name>Fe(2+)</name>
        <dbReference type="ChEBI" id="CHEBI:29033"/>
    </ligand>
</feature>
<evidence type="ECO:0000256" key="1">
    <source>
        <dbReference type="ARBA" id="ARBA00007718"/>
    </source>
</evidence>
<dbReference type="InterPro" id="IPR033659">
    <property type="entry name" value="Ferrochelatase_N"/>
</dbReference>
<evidence type="ECO:0000313" key="9">
    <source>
        <dbReference type="EMBL" id="HHM01780.1"/>
    </source>
</evidence>
<dbReference type="GO" id="GO:0005737">
    <property type="term" value="C:cytoplasm"/>
    <property type="evidence" value="ECO:0007669"/>
    <property type="project" value="UniProtKB-SubCell"/>
</dbReference>
<dbReference type="InterPro" id="IPR001015">
    <property type="entry name" value="Ferrochelatase"/>
</dbReference>
<comment type="similarity">
    <text evidence="1 7 8">Belongs to the ferrochelatase family.</text>
</comment>
<dbReference type="HAMAP" id="MF_00323">
    <property type="entry name" value="Ferrochelatase"/>
    <property type="match status" value="1"/>
</dbReference>
<evidence type="ECO:0000256" key="3">
    <source>
        <dbReference type="ARBA" id="ARBA00023133"/>
    </source>
</evidence>
<gene>
    <name evidence="7" type="primary">hemH</name>
    <name evidence="9" type="ORF">ENJ15_02115</name>
</gene>
<proteinExistence type="inferred from homology"/>